<reference evidence="3 4" key="1">
    <citation type="submission" date="2016-11" db="EMBL/GenBank/DDBJ databases">
        <authorList>
            <person name="Jaros S."/>
            <person name="Januszkiewicz K."/>
            <person name="Wedrychowicz H."/>
        </authorList>
    </citation>
    <scope>NUCLEOTIDE SEQUENCE [LARGE SCALE GENOMIC DNA]</scope>
    <source>
        <strain evidence="3 4">ATCC 23634</strain>
    </source>
</reference>
<dbReference type="SMART" id="SM00448">
    <property type="entry name" value="REC"/>
    <property type="match status" value="1"/>
</dbReference>
<keyword evidence="4" id="KW-1185">Reference proteome</keyword>
<accession>A0A1K2I1G7</accession>
<dbReference type="PROSITE" id="PS50110">
    <property type="entry name" value="RESPONSE_REGULATORY"/>
    <property type="match status" value="1"/>
</dbReference>
<feature type="modified residue" description="4-aspartylphosphate" evidence="1">
    <location>
        <position position="61"/>
    </location>
</feature>
<dbReference type="InterPro" id="IPR011006">
    <property type="entry name" value="CheY-like_superfamily"/>
</dbReference>
<dbReference type="RefSeq" id="WP_072344049.1">
    <property type="nucleotide sequence ID" value="NZ_FPKU01000002.1"/>
</dbReference>
<dbReference type="STRING" id="665118.SAMN02983003_2770"/>
<dbReference type="SUPFAM" id="SSF52172">
    <property type="entry name" value="CheY-like"/>
    <property type="match status" value="1"/>
</dbReference>
<organism evidence="3 4">
    <name type="scientific">Devosia enhydra</name>
    <dbReference type="NCBI Taxonomy" id="665118"/>
    <lineage>
        <taxon>Bacteria</taxon>
        <taxon>Pseudomonadati</taxon>
        <taxon>Pseudomonadota</taxon>
        <taxon>Alphaproteobacteria</taxon>
        <taxon>Hyphomicrobiales</taxon>
        <taxon>Devosiaceae</taxon>
        <taxon>Devosia</taxon>
    </lineage>
</organism>
<protein>
    <submittedName>
        <fullName evidence="3">CheY chemotaxis protein or a CheY-like REC (Receiver) domain</fullName>
    </submittedName>
</protein>
<dbReference type="GO" id="GO:0000160">
    <property type="term" value="P:phosphorelay signal transduction system"/>
    <property type="evidence" value="ECO:0007669"/>
    <property type="project" value="InterPro"/>
</dbReference>
<dbReference type="AlphaFoldDB" id="A0A1K2I1G7"/>
<gene>
    <name evidence="3" type="ORF">SAMN02983003_2770</name>
</gene>
<proteinExistence type="predicted"/>
<evidence type="ECO:0000313" key="4">
    <source>
        <dbReference type="Proteomes" id="UP000183447"/>
    </source>
</evidence>
<sequence length="123" mass="13216">MSGSPLSDLQVLILEDEPLVSMMTEDMVVDLGGTVVGPFSRLDALVRHIEAGGGCDLALLDVNVNGERSTTVADLLRARDIPIIFCTGYDDAGIGEAWRSAPRLRKPFSDAELEQAMRSALGR</sequence>
<evidence type="ECO:0000256" key="1">
    <source>
        <dbReference type="PROSITE-ProRule" id="PRU00169"/>
    </source>
</evidence>
<name>A0A1K2I1G7_9HYPH</name>
<evidence type="ECO:0000313" key="3">
    <source>
        <dbReference type="EMBL" id="SFZ85604.1"/>
    </source>
</evidence>
<keyword evidence="1" id="KW-0597">Phosphoprotein</keyword>
<dbReference type="Gene3D" id="3.40.50.2300">
    <property type="match status" value="1"/>
</dbReference>
<dbReference type="EMBL" id="FPKU01000002">
    <property type="protein sequence ID" value="SFZ85604.1"/>
    <property type="molecule type" value="Genomic_DNA"/>
</dbReference>
<feature type="domain" description="Response regulatory" evidence="2">
    <location>
        <begin position="10"/>
        <end position="121"/>
    </location>
</feature>
<dbReference type="Pfam" id="PF00072">
    <property type="entry name" value="Response_reg"/>
    <property type="match status" value="1"/>
</dbReference>
<dbReference type="InterPro" id="IPR001789">
    <property type="entry name" value="Sig_transdc_resp-reg_receiver"/>
</dbReference>
<dbReference type="OrthoDB" id="582170at2"/>
<dbReference type="Proteomes" id="UP000183447">
    <property type="component" value="Unassembled WGS sequence"/>
</dbReference>
<evidence type="ECO:0000259" key="2">
    <source>
        <dbReference type="PROSITE" id="PS50110"/>
    </source>
</evidence>